<accession>A0AAV3U8J8</accession>
<protein>
    <recommendedName>
        <fullName evidence="1">Carrier domain-containing protein</fullName>
    </recommendedName>
</protein>
<proteinExistence type="predicted"/>
<dbReference type="Pfam" id="PF00501">
    <property type="entry name" value="AMP-binding"/>
    <property type="match status" value="1"/>
</dbReference>
<dbReference type="Proteomes" id="UP001409585">
    <property type="component" value="Unassembled WGS sequence"/>
</dbReference>
<dbReference type="Pfam" id="PF00550">
    <property type="entry name" value="PP-binding"/>
    <property type="match status" value="1"/>
</dbReference>
<dbReference type="InterPro" id="IPR029058">
    <property type="entry name" value="AB_hydrolase_fold"/>
</dbReference>
<dbReference type="PANTHER" id="PTHR45527:SF1">
    <property type="entry name" value="FATTY ACID SYNTHASE"/>
    <property type="match status" value="1"/>
</dbReference>
<dbReference type="AlphaFoldDB" id="A0AAV3U8J8"/>
<feature type="domain" description="Carrier" evidence="1">
    <location>
        <begin position="526"/>
        <end position="601"/>
    </location>
</feature>
<dbReference type="GO" id="GO:0044550">
    <property type="term" value="P:secondary metabolite biosynthetic process"/>
    <property type="evidence" value="ECO:0007669"/>
    <property type="project" value="TreeGrafter"/>
</dbReference>
<dbReference type="InterPro" id="IPR010071">
    <property type="entry name" value="AA_adenyl_dom"/>
</dbReference>
<evidence type="ECO:0000313" key="3">
    <source>
        <dbReference type="Proteomes" id="UP001409585"/>
    </source>
</evidence>
<dbReference type="InterPro" id="IPR045851">
    <property type="entry name" value="AMP-bd_C_sf"/>
</dbReference>
<organism evidence="2 3">
    <name type="scientific">Halioxenophilus aromaticivorans</name>
    <dbReference type="NCBI Taxonomy" id="1306992"/>
    <lineage>
        <taxon>Bacteria</taxon>
        <taxon>Pseudomonadati</taxon>
        <taxon>Pseudomonadota</taxon>
        <taxon>Gammaproteobacteria</taxon>
        <taxon>Alteromonadales</taxon>
        <taxon>Alteromonadaceae</taxon>
        <taxon>Halioxenophilus</taxon>
    </lineage>
</organism>
<dbReference type="PRINTS" id="PR00154">
    <property type="entry name" value="AMPBINDING"/>
</dbReference>
<dbReference type="InterPro" id="IPR020802">
    <property type="entry name" value="TesA-like"/>
</dbReference>
<dbReference type="EMBL" id="BAABLX010000074">
    <property type="protein sequence ID" value="GAA4956980.1"/>
    <property type="molecule type" value="Genomic_DNA"/>
</dbReference>
<evidence type="ECO:0000313" key="2">
    <source>
        <dbReference type="EMBL" id="GAA4956980.1"/>
    </source>
</evidence>
<dbReference type="SMART" id="SM00824">
    <property type="entry name" value="PKS_TE"/>
    <property type="match status" value="1"/>
</dbReference>
<sequence length="862" mass="94202">MLTRLPSSLESCEVEQLAVLTSLKHHAKHRADDAAIACSGEYLTFAQTLQRAAQIRRGLEARGVVPGATVAVSIPRTIDLLPLLLAVWSLRAAYVPVDPSYPVERQQYILDDAGVRLLVVQGEANDALSFGGDVVAIETLTAAESPSGSETHCNAHVAAFAEVSQRDDIAYIIYTSGSTGNPKGVAVSQGNVENFLLSMQQKPGLTPQDRLLAVTTISFDIHVLELFLPIVAGACVVVASRDEARSAPALRSLIKRHVCTVLQATPSTWRMLLDNHWQPPVPLRALIGGEALPADLLPILHGATCELWNMYGPTETTVWSTCQLLTPGEDDILIGCAIANTSLHVVDEQLQPVADGTPGELLIGGDGVTLGYYHKPELTAEKFITAPALEPGVVYRTGDLVCRQANGALKYINRIDGQIKLRGYRIEPGDIEARMQQLDAIDQAVVVRVDLAAGNECLVCCYLGRQTDSLALKNYANANLPGFMVPQHFLQFDEFPKTDNLKINRRALAEDSRERVLNSAKTVASDARDNLDRCIIRVWENILNVPGVGIDDDFFNLGGHSLLALQAVEVMSKATGIDFASDVIFTSPTIRQILDNPNHGFGQEVTVTKLNDADAGTPIYCLCGMRIYNELAQQFAASNPVYCVFGKQEIAMLNQPLSSDAAGFDSQKFLQAYMDAILRQHQGGPIILAGFSFGGVLAVEVAQQLECLGIAVQSVVMIDSYMPSAFQRRMSALVEDVGQLVRRQGLLKTVQIGLARTWFRSQRPNRVGGAHSSQKEREEVFDFAAEKFEKSIHKYSGRVFLVRATQMDLGLGMRGRQDYGWRKYLNGDLHIKDYDTDHTGVMTGSGLTRMCQDILAYLKNPI</sequence>
<dbReference type="NCBIfam" id="TIGR01733">
    <property type="entry name" value="AA-adenyl-dom"/>
    <property type="match status" value="1"/>
</dbReference>
<dbReference type="GO" id="GO:0005737">
    <property type="term" value="C:cytoplasm"/>
    <property type="evidence" value="ECO:0007669"/>
    <property type="project" value="TreeGrafter"/>
</dbReference>
<dbReference type="InterPro" id="IPR009081">
    <property type="entry name" value="PP-bd_ACP"/>
</dbReference>
<dbReference type="Gene3D" id="3.40.50.980">
    <property type="match status" value="2"/>
</dbReference>
<gene>
    <name evidence="2" type="ORF">GCM10025791_41680</name>
</gene>
<dbReference type="SUPFAM" id="SSF47336">
    <property type="entry name" value="ACP-like"/>
    <property type="match status" value="1"/>
</dbReference>
<dbReference type="InterPro" id="IPR001031">
    <property type="entry name" value="Thioesterase"/>
</dbReference>
<dbReference type="PROSITE" id="PS00455">
    <property type="entry name" value="AMP_BINDING"/>
    <property type="match status" value="1"/>
</dbReference>
<reference evidence="3" key="1">
    <citation type="journal article" date="2019" name="Int. J. Syst. Evol. Microbiol.">
        <title>The Global Catalogue of Microorganisms (GCM) 10K type strain sequencing project: providing services to taxonomists for standard genome sequencing and annotation.</title>
        <authorList>
            <consortium name="The Broad Institute Genomics Platform"/>
            <consortium name="The Broad Institute Genome Sequencing Center for Infectious Disease"/>
            <person name="Wu L."/>
            <person name="Ma J."/>
        </authorList>
    </citation>
    <scope>NUCLEOTIDE SEQUENCE [LARGE SCALE GENOMIC DNA]</scope>
    <source>
        <strain evidence="3">JCM 19134</strain>
    </source>
</reference>
<dbReference type="InterPro" id="IPR036736">
    <property type="entry name" value="ACP-like_sf"/>
</dbReference>
<dbReference type="Gene3D" id="3.40.50.1820">
    <property type="entry name" value="alpha/beta hydrolase"/>
    <property type="match status" value="1"/>
</dbReference>
<dbReference type="GO" id="GO:0043041">
    <property type="term" value="P:amino acid activation for nonribosomal peptide biosynthetic process"/>
    <property type="evidence" value="ECO:0007669"/>
    <property type="project" value="TreeGrafter"/>
</dbReference>
<dbReference type="SUPFAM" id="SSF56801">
    <property type="entry name" value="Acetyl-CoA synthetase-like"/>
    <property type="match status" value="1"/>
</dbReference>
<name>A0AAV3U8J8_9ALTE</name>
<evidence type="ECO:0000259" key="1">
    <source>
        <dbReference type="PROSITE" id="PS50075"/>
    </source>
</evidence>
<dbReference type="GO" id="GO:0031177">
    <property type="term" value="F:phosphopantetheine binding"/>
    <property type="evidence" value="ECO:0007669"/>
    <property type="project" value="TreeGrafter"/>
</dbReference>
<dbReference type="Gene3D" id="1.10.1200.10">
    <property type="entry name" value="ACP-like"/>
    <property type="match status" value="1"/>
</dbReference>
<dbReference type="PROSITE" id="PS50075">
    <property type="entry name" value="CARRIER"/>
    <property type="match status" value="1"/>
</dbReference>
<dbReference type="InterPro" id="IPR020459">
    <property type="entry name" value="AMP-binding"/>
</dbReference>
<dbReference type="Gene3D" id="3.30.300.30">
    <property type="match status" value="1"/>
</dbReference>
<dbReference type="InterPro" id="IPR000873">
    <property type="entry name" value="AMP-dep_synth/lig_dom"/>
</dbReference>
<dbReference type="Gene3D" id="2.30.38.10">
    <property type="entry name" value="Luciferase, Domain 3"/>
    <property type="match status" value="1"/>
</dbReference>
<dbReference type="PANTHER" id="PTHR45527">
    <property type="entry name" value="NONRIBOSOMAL PEPTIDE SYNTHETASE"/>
    <property type="match status" value="1"/>
</dbReference>
<dbReference type="RefSeq" id="WP_345426912.1">
    <property type="nucleotide sequence ID" value="NZ_AP031496.1"/>
</dbReference>
<comment type="caution">
    <text evidence="2">The sequence shown here is derived from an EMBL/GenBank/DDBJ whole genome shotgun (WGS) entry which is preliminary data.</text>
</comment>
<dbReference type="InterPro" id="IPR020845">
    <property type="entry name" value="AMP-binding_CS"/>
</dbReference>
<dbReference type="SUPFAM" id="SSF53474">
    <property type="entry name" value="alpha/beta-Hydrolases"/>
    <property type="match status" value="1"/>
</dbReference>
<dbReference type="Pfam" id="PF00975">
    <property type="entry name" value="Thioesterase"/>
    <property type="match status" value="1"/>
</dbReference>
<keyword evidence="3" id="KW-1185">Reference proteome</keyword>